<dbReference type="InterPro" id="IPR010908">
    <property type="entry name" value="Longin_dom"/>
</dbReference>
<keyword evidence="2" id="KW-0813">Transport</keyword>
<protein>
    <recommendedName>
        <fullName evidence="13">V-SNARE coiled-coil homology domain-containing protein</fullName>
    </recommendedName>
</protein>
<evidence type="ECO:0000256" key="9">
    <source>
        <dbReference type="SAM" id="Phobius"/>
    </source>
</evidence>
<dbReference type="SMART" id="SM01270">
    <property type="entry name" value="Longin"/>
    <property type="match status" value="1"/>
</dbReference>
<sequence>MPIIYSLVSRGRAVLVENTLPDVNGNFGVVTRVLLSKITPDTTGKRTYVYGDQVFHYTVVDGITYLCLTDEDGESTSYRIPFLFLENVQEQFCGRYDMETRDNAIAFSLDADFSPTLGRIMEHFNSDKICDVDAISRVRNEIESVKETMVQNIESILERGEKIELLVESTDNMNQQAFTYERSARRLERTMYWRKIRRRGFMVLGFSLLLASFAIAGCGGIDFQKCRQN</sequence>
<evidence type="ECO:0000313" key="12">
    <source>
        <dbReference type="EMBL" id="CAD8874390.1"/>
    </source>
</evidence>
<organism evidence="12">
    <name type="scientific">Corethron hystrix</name>
    <dbReference type="NCBI Taxonomy" id="216773"/>
    <lineage>
        <taxon>Eukaryota</taxon>
        <taxon>Sar</taxon>
        <taxon>Stramenopiles</taxon>
        <taxon>Ochrophyta</taxon>
        <taxon>Bacillariophyta</taxon>
        <taxon>Coscinodiscophyceae</taxon>
        <taxon>Corethrophycidae</taxon>
        <taxon>Corethrales</taxon>
        <taxon>Corethraceae</taxon>
        <taxon>Corethron</taxon>
    </lineage>
</organism>
<name>A0A7S1FLU2_9STRA</name>
<dbReference type="GO" id="GO:0015031">
    <property type="term" value="P:protein transport"/>
    <property type="evidence" value="ECO:0007669"/>
    <property type="project" value="UniProtKB-KW"/>
</dbReference>
<dbReference type="Gene3D" id="3.30.450.50">
    <property type="entry name" value="Longin domain"/>
    <property type="match status" value="1"/>
</dbReference>
<proteinExistence type="inferred from homology"/>
<dbReference type="Pfam" id="PF00957">
    <property type="entry name" value="Synaptobrevin"/>
    <property type="match status" value="1"/>
</dbReference>
<dbReference type="PROSITE" id="PS50859">
    <property type="entry name" value="LONGIN"/>
    <property type="match status" value="1"/>
</dbReference>
<dbReference type="EMBL" id="HBFR01002399">
    <property type="protein sequence ID" value="CAD8874390.1"/>
    <property type="molecule type" value="Transcribed_RNA"/>
</dbReference>
<evidence type="ECO:0000259" key="11">
    <source>
        <dbReference type="PROSITE" id="PS50892"/>
    </source>
</evidence>
<evidence type="ECO:0000259" key="10">
    <source>
        <dbReference type="PROSITE" id="PS50859"/>
    </source>
</evidence>
<dbReference type="PANTHER" id="PTHR21136:SF168">
    <property type="entry name" value="VESICLE-ASSOCIATED MEMBRANE PROTEIN 9"/>
    <property type="match status" value="1"/>
</dbReference>
<evidence type="ECO:0000256" key="6">
    <source>
        <dbReference type="ARBA" id="ARBA00023136"/>
    </source>
</evidence>
<dbReference type="CDD" id="cd15843">
    <property type="entry name" value="R-SNARE"/>
    <property type="match status" value="1"/>
</dbReference>
<keyword evidence="4" id="KW-0653">Protein transport</keyword>
<keyword evidence="6 9" id="KW-0472">Membrane</keyword>
<comment type="subcellular location">
    <subcellularLocation>
        <location evidence="7">Endomembrane system</location>
        <topology evidence="7">Single-pass type IV membrane protein</topology>
    </subcellularLocation>
</comment>
<accession>A0A7S1FLU2</accession>
<evidence type="ECO:0000256" key="5">
    <source>
        <dbReference type="ARBA" id="ARBA00022989"/>
    </source>
</evidence>
<comment type="similarity">
    <text evidence="1">Belongs to the synaptobrevin family.</text>
</comment>
<dbReference type="FunFam" id="1.20.5.110:FF:000004">
    <property type="entry name" value="Vesicle-associated membrane protein 7"/>
    <property type="match status" value="1"/>
</dbReference>
<evidence type="ECO:0000256" key="8">
    <source>
        <dbReference type="PROSITE-ProRule" id="PRU00290"/>
    </source>
</evidence>
<dbReference type="InterPro" id="IPR051097">
    <property type="entry name" value="Synaptobrevin-like_transport"/>
</dbReference>
<keyword evidence="3 9" id="KW-0812">Transmembrane</keyword>
<gene>
    <name evidence="12" type="ORF">CHYS00102_LOCUS1565</name>
</gene>
<dbReference type="PROSITE" id="PS50892">
    <property type="entry name" value="V_SNARE"/>
    <property type="match status" value="1"/>
</dbReference>
<dbReference type="SUPFAM" id="SSF58038">
    <property type="entry name" value="SNARE fusion complex"/>
    <property type="match status" value="1"/>
</dbReference>
<evidence type="ECO:0000256" key="7">
    <source>
        <dbReference type="ARBA" id="ARBA00046280"/>
    </source>
</evidence>
<evidence type="ECO:0008006" key="13">
    <source>
        <dbReference type="Google" id="ProtNLM"/>
    </source>
</evidence>
<feature type="transmembrane region" description="Helical" evidence="9">
    <location>
        <begin position="201"/>
        <end position="223"/>
    </location>
</feature>
<keyword evidence="5 9" id="KW-1133">Transmembrane helix</keyword>
<reference evidence="12" key="1">
    <citation type="submission" date="2021-01" db="EMBL/GenBank/DDBJ databases">
        <authorList>
            <person name="Corre E."/>
            <person name="Pelletier E."/>
            <person name="Niang G."/>
            <person name="Scheremetjew M."/>
            <person name="Finn R."/>
            <person name="Kale V."/>
            <person name="Holt S."/>
            <person name="Cochrane G."/>
            <person name="Meng A."/>
            <person name="Brown T."/>
            <person name="Cohen L."/>
        </authorList>
    </citation>
    <scope>NUCLEOTIDE SEQUENCE</scope>
    <source>
        <strain evidence="12">308</strain>
    </source>
</reference>
<evidence type="ECO:0000256" key="4">
    <source>
        <dbReference type="ARBA" id="ARBA00022927"/>
    </source>
</evidence>
<dbReference type="Pfam" id="PF13774">
    <property type="entry name" value="Longin"/>
    <property type="match status" value="1"/>
</dbReference>
<evidence type="ECO:0000256" key="2">
    <source>
        <dbReference type="ARBA" id="ARBA00022448"/>
    </source>
</evidence>
<dbReference type="FunFam" id="3.30.450.50:FF:000015">
    <property type="entry name" value="Synaptobrevin 2 isoform 1"/>
    <property type="match status" value="1"/>
</dbReference>
<feature type="domain" description="Longin" evidence="10">
    <location>
        <begin position="7"/>
        <end position="117"/>
    </location>
</feature>
<dbReference type="GO" id="GO:0012505">
    <property type="term" value="C:endomembrane system"/>
    <property type="evidence" value="ECO:0007669"/>
    <property type="project" value="UniProtKB-SubCell"/>
</dbReference>
<dbReference type="InterPro" id="IPR011012">
    <property type="entry name" value="Longin-like_dom_sf"/>
</dbReference>
<evidence type="ECO:0000256" key="3">
    <source>
        <dbReference type="ARBA" id="ARBA00022692"/>
    </source>
</evidence>
<evidence type="ECO:0000256" key="1">
    <source>
        <dbReference type="ARBA" id="ARBA00008025"/>
    </source>
</evidence>
<keyword evidence="8" id="KW-0175">Coiled coil</keyword>
<dbReference type="InterPro" id="IPR042855">
    <property type="entry name" value="V_SNARE_CC"/>
</dbReference>
<dbReference type="Gene3D" id="1.20.5.110">
    <property type="match status" value="1"/>
</dbReference>
<dbReference type="PANTHER" id="PTHR21136">
    <property type="entry name" value="SNARE PROTEINS"/>
    <property type="match status" value="1"/>
</dbReference>
<feature type="domain" description="V-SNARE coiled-coil homology" evidence="11">
    <location>
        <begin position="134"/>
        <end position="194"/>
    </location>
</feature>
<dbReference type="CDD" id="cd14824">
    <property type="entry name" value="Longin"/>
    <property type="match status" value="1"/>
</dbReference>
<dbReference type="AlphaFoldDB" id="A0A7S1FLU2"/>
<dbReference type="GO" id="GO:0005737">
    <property type="term" value="C:cytoplasm"/>
    <property type="evidence" value="ECO:0007669"/>
    <property type="project" value="UniProtKB-ARBA"/>
</dbReference>
<dbReference type="SUPFAM" id="SSF64356">
    <property type="entry name" value="SNARE-like"/>
    <property type="match status" value="1"/>
</dbReference>